<dbReference type="PANTHER" id="PTHR13194:SF19">
    <property type="entry name" value="NAD(P)-BINDING ROSSMANN-FOLD SUPERFAMILY PROTEIN"/>
    <property type="match status" value="1"/>
</dbReference>
<accession>A0A365UD29</accession>
<reference evidence="4 5" key="1">
    <citation type="submission" date="2018-07" db="EMBL/GenBank/DDBJ databases">
        <title>Rhodosalinus sp. strain E84T genomic sequence and assembly.</title>
        <authorList>
            <person name="Liu Z.-W."/>
            <person name="Lu D.-C."/>
        </authorList>
    </citation>
    <scope>NUCLEOTIDE SEQUENCE [LARGE SCALE GENOMIC DNA]</scope>
    <source>
        <strain evidence="4 5">E84</strain>
    </source>
</reference>
<organism evidence="4 5">
    <name type="scientific">Rhodosalinus halophilus</name>
    <dbReference type="NCBI Taxonomy" id="2259333"/>
    <lineage>
        <taxon>Bacteria</taxon>
        <taxon>Pseudomonadati</taxon>
        <taxon>Pseudomonadota</taxon>
        <taxon>Alphaproteobacteria</taxon>
        <taxon>Rhodobacterales</taxon>
        <taxon>Paracoccaceae</taxon>
        <taxon>Rhodosalinus</taxon>
    </lineage>
</organism>
<gene>
    <name evidence="4" type="ORF">DRV85_04070</name>
</gene>
<dbReference type="RefSeq" id="WP_113288165.1">
    <property type="nucleotide sequence ID" value="NZ_QNTQ01000004.1"/>
</dbReference>
<feature type="signal peptide" evidence="2">
    <location>
        <begin position="1"/>
        <end position="18"/>
    </location>
</feature>
<dbReference type="SUPFAM" id="SSF49785">
    <property type="entry name" value="Galactose-binding domain-like"/>
    <property type="match status" value="1"/>
</dbReference>
<comment type="similarity">
    <text evidence="1">Belongs to the CIA30 family.</text>
</comment>
<dbReference type="AlphaFoldDB" id="A0A365UD29"/>
<evidence type="ECO:0000259" key="3">
    <source>
        <dbReference type="Pfam" id="PF08547"/>
    </source>
</evidence>
<keyword evidence="2" id="KW-0732">Signal</keyword>
<evidence type="ECO:0000256" key="1">
    <source>
        <dbReference type="ARBA" id="ARBA00007884"/>
    </source>
</evidence>
<dbReference type="EMBL" id="QNTQ01000004">
    <property type="protein sequence ID" value="RBI86615.1"/>
    <property type="molecule type" value="Genomic_DNA"/>
</dbReference>
<sequence>MRHVLALCLSLLAAPAMPDTLIEDFAQPSGAEWRFFTDQVMGGVSTGEATIVQDGRPALRLTGQVSTENRGGFIQARKELPEGLPDDAQALRITVRGDGQRYFLHLRTTGTLLPWQYYQAGFEAPQDWTELRVPLSAFAPSGRLLRRELRPEAVRSVALVAYGRDHEARVELARIAAD</sequence>
<dbReference type="InterPro" id="IPR039131">
    <property type="entry name" value="NDUFAF1"/>
</dbReference>
<evidence type="ECO:0000313" key="5">
    <source>
        <dbReference type="Proteomes" id="UP000253370"/>
    </source>
</evidence>
<feature type="domain" description="NADH:ubiquinone oxidoreductase intermediate-associated protein 30" evidence="3">
    <location>
        <begin position="24"/>
        <end position="164"/>
    </location>
</feature>
<keyword evidence="4" id="KW-0830">Ubiquinone</keyword>
<dbReference type="Proteomes" id="UP000253370">
    <property type="component" value="Unassembled WGS sequence"/>
</dbReference>
<dbReference type="InterPro" id="IPR008979">
    <property type="entry name" value="Galactose-bd-like_sf"/>
</dbReference>
<dbReference type="OrthoDB" id="442188at2"/>
<name>A0A365UD29_9RHOB</name>
<keyword evidence="5" id="KW-1185">Reference proteome</keyword>
<proteinExistence type="inferred from homology"/>
<comment type="caution">
    <text evidence="4">The sequence shown here is derived from an EMBL/GenBank/DDBJ whole genome shotgun (WGS) entry which is preliminary data.</text>
</comment>
<dbReference type="PANTHER" id="PTHR13194">
    <property type="entry name" value="COMPLEX I INTERMEDIATE-ASSOCIATED PROTEIN 30"/>
    <property type="match status" value="1"/>
</dbReference>
<protein>
    <submittedName>
        <fullName evidence="4">NADH ubiquinone oxidoreductase</fullName>
    </submittedName>
</protein>
<dbReference type="InterPro" id="IPR013857">
    <property type="entry name" value="NADH-UbQ_OxRdtase-assoc_prot30"/>
</dbReference>
<evidence type="ECO:0000256" key="2">
    <source>
        <dbReference type="SAM" id="SignalP"/>
    </source>
</evidence>
<evidence type="ECO:0000313" key="4">
    <source>
        <dbReference type="EMBL" id="RBI86615.1"/>
    </source>
</evidence>
<dbReference type="Pfam" id="PF08547">
    <property type="entry name" value="CIA30"/>
    <property type="match status" value="1"/>
</dbReference>
<feature type="chain" id="PRO_5016950521" evidence="2">
    <location>
        <begin position="19"/>
        <end position="178"/>
    </location>
</feature>